<comment type="caution">
    <text evidence="2">Lacks conserved residue(s) required for the propagation of feature annotation.</text>
</comment>
<dbReference type="PANTHER" id="PTHR15332:SF175">
    <property type="entry name" value="PROPROTEIN CONVERTASE SUBTILISIN_KEXIN TYPE 5-LIKE"/>
    <property type="match status" value="1"/>
</dbReference>
<keyword evidence="2" id="KW-1015">Disulfide bond</keyword>
<feature type="compositionally biased region" description="Basic and acidic residues" evidence="4">
    <location>
        <begin position="788"/>
        <end position="801"/>
    </location>
</feature>
<feature type="domain" description="EGF-like" evidence="5">
    <location>
        <begin position="183"/>
        <end position="215"/>
    </location>
</feature>
<dbReference type="STRING" id="1423351.A0A074RJX0"/>
<evidence type="ECO:0000313" key="8">
    <source>
        <dbReference type="Proteomes" id="UP000027456"/>
    </source>
</evidence>
<feature type="disulfide bond" evidence="2">
    <location>
        <begin position="205"/>
        <end position="214"/>
    </location>
</feature>
<name>A0A074RJX0_9AGAM</name>
<dbReference type="InterPro" id="IPR006212">
    <property type="entry name" value="Furin_repeat"/>
</dbReference>
<dbReference type="CDD" id="cd00064">
    <property type="entry name" value="FU"/>
    <property type="match status" value="4"/>
</dbReference>
<sequence length="1089" mass="112119">MEAVIGRLVAESIQGVGERAVSASIRHDLSLYMSSRAAAEVCSPTQCIPGIFNTTLGASFSSVILLPGTYSSDSAAAKLVSLSDSPSRSSGITVSESSFPYTVSLSSGALAFGAINYAGDSTLINLSSNLSAPRLPASVAIPPNTAVTLRSASSQSSLVLFASVADTAQLPLLAPDLAFSAVQSMSCSPACTSGGACTANGTCACAEGFSGPQCEQCSPGFFGSSCQKCKDTCCDDGMTGSGKCLGSKNKTSSELCGCDKGTCGSGGSCTCNAGWANPTSGQNTTVKCSVCAPGFFQDASGECQVCSQGCTACASGSGVCTTCQANFTPDSNDRTKCVPSTSSTTTTCPDGQFLDPATSTCTSCSPLCKTCTGPLSTQCIACGAGQFMSPGNRCVAVNSGGVCQGMKLVANNAKGICDACPSTCTSCSIPSFSVVSTPAQITCSACLPGFVLTPSKRCERTCPAGTFVSPQDGFTCTPCAGSCAECAGEASFCTACSGGRGALDGKCVGSCPSGTILSKSASTNSTGTTCASCHTDCATCSGLGSTQCSTCPPSRPFKSSDGSCLPASSCGAQSFFDSASGTCRSCDAGCASCAGAGGQMCTACPSGKVLQAGQCVDSGCGETYFGLCLGALVTSGSTRTVGLSPLHGALVGTSSLGILVLGLLAWRRRARKQRAARTAAFADNIPDRDNDNNRGRWEWGRVWRMRREEGWFAGLKLLVRGVGVRGRGRRQFHREMSLRKLGGQGRQSNRDNEEDPRWRSLHPRRDADNFVFDRPVVPAAPGTGQSWWRDHESADAEHARPTEGVYGRINPESHFARTLSSVSGGSVRRPVIQRSGTPEAEMMEPDVTGASAHTFGVPPSIGRKASFSSQKNGLMDLTSNPTGSRAQTSKPLVSDHTGSDIQAGNWMLPNHTGMESVSSHFTGSVVSQHTGLGVYPTQPTSTAPLIPQQTSISSVPSHVTGNSSVIFHHTGTSNSLSPHPTGASILVPHPGGQAAPRVPLAYAPFLDSSITPQPRQPVRDGSNINPFSRTLTVTPRPSNELLMMSPPPQGVPSSPVWPGASGGSYWLGPEPHSQQSWLKAGDKNPFRRI</sequence>
<dbReference type="InterPro" id="IPR001368">
    <property type="entry name" value="TNFR/NGFR_Cys_rich_reg"/>
</dbReference>
<feature type="region of interest" description="Disordered" evidence="4">
    <location>
        <begin position="1048"/>
        <end position="1089"/>
    </location>
</feature>
<accession>A0A074RJX0</accession>
<dbReference type="OrthoDB" id="18487at2759"/>
<gene>
    <name evidence="7" type="ORF">V565_167720</name>
</gene>
<dbReference type="SUPFAM" id="SSF57184">
    <property type="entry name" value="Growth factor receptor domain"/>
    <property type="match status" value="3"/>
</dbReference>
<dbReference type="InterPro" id="IPR009030">
    <property type="entry name" value="Growth_fac_rcpt_cys_sf"/>
</dbReference>
<reference evidence="7 8" key="1">
    <citation type="submission" date="2013-12" db="EMBL/GenBank/DDBJ databases">
        <authorList>
            <person name="Cubeta M."/>
            <person name="Pakala S."/>
            <person name="Fedorova N."/>
            <person name="Thomas E."/>
            <person name="Dean R."/>
            <person name="Jabaji S."/>
            <person name="Neate S."/>
            <person name="Toda T."/>
            <person name="Tavantzis S."/>
            <person name="Vilgalys R."/>
            <person name="Bharathan N."/>
            <person name="Pakala S."/>
            <person name="Losada L.S."/>
            <person name="Zafar N."/>
            <person name="Nierman W."/>
        </authorList>
    </citation>
    <scope>NUCLEOTIDE SEQUENCE [LARGE SCALE GENOMIC DNA]</scope>
    <source>
        <strain evidence="7 8">123E</strain>
    </source>
</reference>
<dbReference type="CDD" id="cd00055">
    <property type="entry name" value="EGF_Lam"/>
    <property type="match status" value="1"/>
</dbReference>
<feature type="disulfide bond" evidence="3">
    <location>
        <begin position="310"/>
        <end position="323"/>
    </location>
</feature>
<evidence type="ECO:0000256" key="1">
    <source>
        <dbReference type="ARBA" id="ARBA00022536"/>
    </source>
</evidence>
<evidence type="ECO:0000259" key="6">
    <source>
        <dbReference type="PROSITE" id="PS50050"/>
    </source>
</evidence>
<dbReference type="Proteomes" id="UP000027456">
    <property type="component" value="Unassembled WGS sequence"/>
</dbReference>
<dbReference type="PROSITE" id="PS00022">
    <property type="entry name" value="EGF_1"/>
    <property type="match status" value="1"/>
</dbReference>
<dbReference type="SMART" id="SM00181">
    <property type="entry name" value="EGF"/>
    <property type="match status" value="8"/>
</dbReference>
<comment type="caution">
    <text evidence="7">The sequence shown here is derived from an EMBL/GenBank/DDBJ whole genome shotgun (WGS) entry which is preliminary data.</text>
</comment>
<keyword evidence="1 2" id="KW-0245">EGF-like domain</keyword>
<keyword evidence="8" id="KW-1185">Reference proteome</keyword>
<feature type="compositionally biased region" description="Polar residues" evidence="4">
    <location>
        <begin position="866"/>
        <end position="891"/>
    </location>
</feature>
<dbReference type="SMART" id="SM00261">
    <property type="entry name" value="FU"/>
    <property type="match status" value="7"/>
</dbReference>
<feature type="repeat" description="TNFR-Cys" evidence="3">
    <location>
        <begin position="290"/>
        <end position="337"/>
    </location>
</feature>
<feature type="region of interest" description="Disordered" evidence="4">
    <location>
        <begin position="963"/>
        <end position="991"/>
    </location>
</feature>
<organism evidence="7 8">
    <name type="scientific">Rhizoctonia solani 123E</name>
    <dbReference type="NCBI Taxonomy" id="1423351"/>
    <lineage>
        <taxon>Eukaryota</taxon>
        <taxon>Fungi</taxon>
        <taxon>Dikarya</taxon>
        <taxon>Basidiomycota</taxon>
        <taxon>Agaricomycotina</taxon>
        <taxon>Agaricomycetes</taxon>
        <taxon>Cantharellales</taxon>
        <taxon>Ceratobasidiaceae</taxon>
        <taxon>Rhizoctonia</taxon>
    </lineage>
</organism>
<evidence type="ECO:0000256" key="4">
    <source>
        <dbReference type="SAM" id="MobiDB-lite"/>
    </source>
</evidence>
<feature type="compositionally biased region" description="Basic and acidic residues" evidence="4">
    <location>
        <begin position="748"/>
        <end position="762"/>
    </location>
</feature>
<feature type="compositionally biased region" description="Polar residues" evidence="4">
    <location>
        <begin position="963"/>
        <end position="978"/>
    </location>
</feature>
<evidence type="ECO:0000256" key="3">
    <source>
        <dbReference type="PROSITE-ProRule" id="PRU00206"/>
    </source>
</evidence>
<feature type="compositionally biased region" description="Basic and acidic residues" evidence="4">
    <location>
        <begin position="1080"/>
        <end position="1089"/>
    </location>
</feature>
<proteinExistence type="predicted"/>
<dbReference type="PANTHER" id="PTHR15332">
    <property type="entry name" value="PROPROTEIN CONVERTASE SUBTILISIN_KEXIN TYPE 5-LIKE"/>
    <property type="match status" value="1"/>
</dbReference>
<feature type="disulfide bond" evidence="2">
    <location>
        <begin position="187"/>
        <end position="197"/>
    </location>
</feature>
<dbReference type="EMBL" id="AZST01000837">
    <property type="protein sequence ID" value="KEP47114.1"/>
    <property type="molecule type" value="Genomic_DNA"/>
</dbReference>
<dbReference type="HOGENOM" id="CLU_009891_0_0_1"/>
<feature type="compositionally biased region" description="Low complexity" evidence="4">
    <location>
        <begin position="820"/>
        <end position="829"/>
    </location>
</feature>
<feature type="domain" description="TNFR-Cys" evidence="6">
    <location>
        <begin position="290"/>
        <end position="337"/>
    </location>
</feature>
<dbReference type="InterPro" id="IPR000742">
    <property type="entry name" value="EGF"/>
</dbReference>
<feature type="compositionally biased region" description="Polar residues" evidence="4">
    <location>
        <begin position="1022"/>
        <end position="1033"/>
    </location>
</feature>
<evidence type="ECO:0000256" key="2">
    <source>
        <dbReference type="PROSITE-ProRule" id="PRU00076"/>
    </source>
</evidence>
<feature type="region of interest" description="Disordered" evidence="4">
    <location>
        <begin position="1008"/>
        <end position="1033"/>
    </location>
</feature>
<evidence type="ECO:0000259" key="5">
    <source>
        <dbReference type="PROSITE" id="PS50026"/>
    </source>
</evidence>
<dbReference type="PROSITE" id="PS50050">
    <property type="entry name" value="TNFR_NGFR_2"/>
    <property type="match status" value="1"/>
</dbReference>
<dbReference type="Gene3D" id="2.10.220.10">
    <property type="entry name" value="Hormone Receptor, Insulin-like Growth Factor Receptor 1, Chain A, domain 2"/>
    <property type="match status" value="3"/>
</dbReference>
<feature type="region of interest" description="Disordered" evidence="4">
    <location>
        <begin position="781"/>
        <end position="911"/>
    </location>
</feature>
<dbReference type="InterPro" id="IPR002049">
    <property type="entry name" value="LE_dom"/>
</dbReference>
<protein>
    <submittedName>
        <fullName evidence="7">Putative TNFR/NGFR cysteine-rich region family protein</fullName>
    </submittedName>
</protein>
<evidence type="ECO:0000313" key="7">
    <source>
        <dbReference type="EMBL" id="KEP47114.1"/>
    </source>
</evidence>
<feature type="disulfide bond" evidence="3">
    <location>
        <begin position="291"/>
        <end position="306"/>
    </location>
</feature>
<feature type="region of interest" description="Disordered" evidence="4">
    <location>
        <begin position="735"/>
        <end position="762"/>
    </location>
</feature>
<dbReference type="PROSITE" id="PS50026">
    <property type="entry name" value="EGF_3"/>
    <property type="match status" value="1"/>
</dbReference>
<dbReference type="AlphaFoldDB" id="A0A074RJX0"/>